<feature type="non-terminal residue" evidence="2">
    <location>
        <position position="1"/>
    </location>
</feature>
<sequence>MDKENLLSEMVTKDGLWNIDLFCLWVSEDVIRCIMGIPPPQLEASLDRIIWRAKRGIGIDSSCGICGNEYEDSLHAIRGCPNAKDTWQRIIPAVKHNSFFSGNLHDWMIANLQDHLSLQLDGVGWQCFFGMFSLRSGGILRDKYGKWILEYNWLVSICFVLDVELWGILEGLVIAIDKGFERIFIFLNSLEAVQVAQGGATKVLNSTLVRRINLQLAKLSQMDDP</sequence>
<dbReference type="AlphaFoldDB" id="A0A7J8XJC2"/>
<evidence type="ECO:0000313" key="2">
    <source>
        <dbReference type="EMBL" id="MBA0687408.1"/>
    </source>
</evidence>
<dbReference type="Pfam" id="PF13456">
    <property type="entry name" value="RVT_3"/>
    <property type="match status" value="1"/>
</dbReference>
<organism evidence="2 3">
    <name type="scientific">Gossypium aridum</name>
    <name type="common">American cotton</name>
    <name type="synonym">Erioxylum aridum</name>
    <dbReference type="NCBI Taxonomy" id="34290"/>
    <lineage>
        <taxon>Eukaryota</taxon>
        <taxon>Viridiplantae</taxon>
        <taxon>Streptophyta</taxon>
        <taxon>Embryophyta</taxon>
        <taxon>Tracheophyta</taxon>
        <taxon>Spermatophyta</taxon>
        <taxon>Magnoliopsida</taxon>
        <taxon>eudicotyledons</taxon>
        <taxon>Gunneridae</taxon>
        <taxon>Pentapetalae</taxon>
        <taxon>rosids</taxon>
        <taxon>malvids</taxon>
        <taxon>Malvales</taxon>
        <taxon>Malvaceae</taxon>
        <taxon>Malvoideae</taxon>
        <taxon>Gossypium</taxon>
    </lineage>
</organism>
<comment type="caution">
    <text evidence="2">The sequence shown here is derived from an EMBL/GenBank/DDBJ whole genome shotgun (WGS) entry which is preliminary data.</text>
</comment>
<dbReference type="GO" id="GO:0004523">
    <property type="term" value="F:RNA-DNA hybrid ribonuclease activity"/>
    <property type="evidence" value="ECO:0007669"/>
    <property type="project" value="InterPro"/>
</dbReference>
<accession>A0A7J8XJC2</accession>
<dbReference type="CDD" id="cd06222">
    <property type="entry name" value="RNase_H_like"/>
    <property type="match status" value="1"/>
</dbReference>
<feature type="domain" description="RNase H type-1" evidence="1">
    <location>
        <begin position="136"/>
        <end position="202"/>
    </location>
</feature>
<keyword evidence="3" id="KW-1185">Reference proteome</keyword>
<protein>
    <recommendedName>
        <fullName evidence="1">RNase H type-1 domain-containing protein</fullName>
    </recommendedName>
</protein>
<dbReference type="InterPro" id="IPR044730">
    <property type="entry name" value="RNase_H-like_dom_plant"/>
</dbReference>
<reference evidence="2 3" key="1">
    <citation type="journal article" date="2019" name="Genome Biol. Evol.">
        <title>Insights into the evolution of the New World diploid cottons (Gossypium, subgenus Houzingenia) based on genome sequencing.</title>
        <authorList>
            <person name="Grover C.E."/>
            <person name="Arick M.A. 2nd"/>
            <person name="Thrash A."/>
            <person name="Conover J.L."/>
            <person name="Sanders W.S."/>
            <person name="Peterson D.G."/>
            <person name="Frelichowski J.E."/>
            <person name="Scheffler J.A."/>
            <person name="Scheffler B.E."/>
            <person name="Wendel J.F."/>
        </authorList>
    </citation>
    <scope>NUCLEOTIDE SEQUENCE [LARGE SCALE GENOMIC DNA]</scope>
    <source>
        <strain evidence="2">185</strain>
        <tissue evidence="2">Leaf</tissue>
    </source>
</reference>
<dbReference type="InterPro" id="IPR002156">
    <property type="entry name" value="RNaseH_domain"/>
</dbReference>
<evidence type="ECO:0000259" key="1">
    <source>
        <dbReference type="Pfam" id="PF13456"/>
    </source>
</evidence>
<gene>
    <name evidence="2" type="ORF">Goari_014951</name>
</gene>
<evidence type="ECO:0000313" key="3">
    <source>
        <dbReference type="Proteomes" id="UP000593577"/>
    </source>
</evidence>
<dbReference type="GO" id="GO:0003676">
    <property type="term" value="F:nucleic acid binding"/>
    <property type="evidence" value="ECO:0007669"/>
    <property type="project" value="InterPro"/>
</dbReference>
<dbReference type="EMBL" id="JABFAA010000007">
    <property type="protein sequence ID" value="MBA0687408.1"/>
    <property type="molecule type" value="Genomic_DNA"/>
</dbReference>
<name>A0A7J8XJC2_GOSAI</name>
<dbReference type="Proteomes" id="UP000593577">
    <property type="component" value="Unassembled WGS sequence"/>
</dbReference>
<proteinExistence type="predicted"/>